<dbReference type="KEGG" id="serj:SGUI_0530"/>
<dbReference type="NCBIfam" id="NF002537">
    <property type="entry name" value="PRK02090.1"/>
    <property type="match status" value="1"/>
</dbReference>
<dbReference type="Gene3D" id="3.40.50.620">
    <property type="entry name" value="HUPs"/>
    <property type="match status" value="1"/>
</dbReference>
<evidence type="ECO:0000313" key="5">
    <source>
        <dbReference type="EMBL" id="ANS77926.1"/>
    </source>
</evidence>
<dbReference type="EMBL" id="CP014989">
    <property type="protein sequence ID" value="ANS77926.1"/>
    <property type="molecule type" value="Genomic_DNA"/>
</dbReference>
<keyword evidence="6" id="KW-1185">Reference proteome</keyword>
<keyword evidence="3" id="KW-0963">Cytoplasm</keyword>
<dbReference type="GO" id="GO:0004604">
    <property type="term" value="F:phosphoadenylyl-sulfate reductase (thioredoxin) activity"/>
    <property type="evidence" value="ECO:0007669"/>
    <property type="project" value="UniProtKB-UniRule"/>
</dbReference>
<evidence type="ECO:0000256" key="3">
    <source>
        <dbReference type="HAMAP-Rule" id="MF_00063"/>
    </source>
</evidence>
<name>A0A1B1N931_9MICO</name>
<dbReference type="InterPro" id="IPR004511">
    <property type="entry name" value="PAPS/APS_Rdtase"/>
</dbReference>
<evidence type="ECO:0000256" key="1">
    <source>
        <dbReference type="ARBA" id="ARBA00009732"/>
    </source>
</evidence>
<dbReference type="GO" id="GO:0019379">
    <property type="term" value="P:sulfate assimilation, phosphoadenylyl sulfate reduction by phosphoadenylyl-sulfate reductase (thioredoxin)"/>
    <property type="evidence" value="ECO:0007669"/>
    <property type="project" value="UniProtKB-UniRule"/>
</dbReference>
<dbReference type="PATRIC" id="fig|1758689.4.peg.537"/>
<keyword evidence="2 3" id="KW-0560">Oxidoreductase</keyword>
<dbReference type="AlphaFoldDB" id="A0A1B1N931"/>
<dbReference type="PANTHER" id="PTHR46509">
    <property type="entry name" value="PHOSPHOADENOSINE PHOSPHOSULFATE REDUCTASE"/>
    <property type="match status" value="1"/>
</dbReference>
<dbReference type="OrthoDB" id="9774475at2"/>
<feature type="active site" description="Nucleophile; cysteine thiosulfonate intermediate" evidence="3">
    <location>
        <position position="239"/>
    </location>
</feature>
<sequence>MTALARNDDCCTPTPLMPHDLGAASAWLDGRSAQERVAWAMERLPGGYAVTSSFGVQSAVMLHLVTRAVPDIPVLLFDTGYLFPETYRFVDELTERLGLNLHVYRPEMSAAWQEARFGRLWEQGVDGITEYNRMNKVEPMQRAMTDLGISTWFSGLRREQSDGRADREVVELQNGRAKVHPIVDWSSRDVHRYLTEHDLPYHPLFHEGYLSIGDTHTTRRATDELSEESTRFFGLVRECGLHVEQG</sequence>
<comment type="function">
    <text evidence="3">Catalyzes the formation of sulfite from phosphoadenosine 5'-phosphosulfate (PAPS) using thioredoxin as an electron donor.</text>
</comment>
<evidence type="ECO:0000256" key="2">
    <source>
        <dbReference type="ARBA" id="ARBA00023002"/>
    </source>
</evidence>
<evidence type="ECO:0000259" key="4">
    <source>
        <dbReference type="Pfam" id="PF01507"/>
    </source>
</evidence>
<accession>A0A1B1N931</accession>
<evidence type="ECO:0000313" key="6">
    <source>
        <dbReference type="Proteomes" id="UP000092482"/>
    </source>
</evidence>
<dbReference type="SUPFAM" id="SSF52402">
    <property type="entry name" value="Adenine nucleotide alpha hydrolases-like"/>
    <property type="match status" value="1"/>
</dbReference>
<dbReference type="EC" id="1.8.4.8" evidence="3"/>
<gene>
    <name evidence="3" type="primary">cysH</name>
    <name evidence="5" type="ORF">SGUI_0530</name>
</gene>
<dbReference type="PANTHER" id="PTHR46509:SF1">
    <property type="entry name" value="PHOSPHOADENOSINE PHOSPHOSULFATE REDUCTASE"/>
    <property type="match status" value="1"/>
</dbReference>
<dbReference type="CDD" id="cd23945">
    <property type="entry name" value="PAPS_reductase"/>
    <property type="match status" value="1"/>
</dbReference>
<dbReference type="PIRSF" id="PIRSF000857">
    <property type="entry name" value="PAPS_reductase"/>
    <property type="match status" value="1"/>
</dbReference>
<dbReference type="HAMAP" id="MF_00063">
    <property type="entry name" value="CysH"/>
    <property type="match status" value="1"/>
</dbReference>
<feature type="domain" description="Phosphoadenosine phosphosulphate reductase" evidence="4">
    <location>
        <begin position="49"/>
        <end position="219"/>
    </location>
</feature>
<dbReference type="UniPathway" id="UPA00140">
    <property type="reaction ID" value="UER00206"/>
</dbReference>
<dbReference type="Proteomes" id="UP000092482">
    <property type="component" value="Chromosome"/>
</dbReference>
<comment type="pathway">
    <text evidence="3">Sulfur metabolism; hydrogen sulfide biosynthesis; sulfite from sulfate: step 3/3.</text>
</comment>
<comment type="similarity">
    <text evidence="1 3">Belongs to the PAPS reductase family. CysH subfamily.</text>
</comment>
<dbReference type="InterPro" id="IPR014729">
    <property type="entry name" value="Rossmann-like_a/b/a_fold"/>
</dbReference>
<dbReference type="RefSeq" id="WP_066635900.1">
    <property type="nucleotide sequence ID" value="NZ_CP014989.1"/>
</dbReference>
<proteinExistence type="inferred from homology"/>
<comment type="catalytic activity">
    <reaction evidence="3">
        <text>[thioredoxin]-disulfide + sulfite + adenosine 3',5'-bisphosphate + 2 H(+) = [thioredoxin]-dithiol + 3'-phosphoadenylyl sulfate</text>
        <dbReference type="Rhea" id="RHEA:11724"/>
        <dbReference type="Rhea" id="RHEA-COMP:10698"/>
        <dbReference type="Rhea" id="RHEA-COMP:10700"/>
        <dbReference type="ChEBI" id="CHEBI:15378"/>
        <dbReference type="ChEBI" id="CHEBI:17359"/>
        <dbReference type="ChEBI" id="CHEBI:29950"/>
        <dbReference type="ChEBI" id="CHEBI:50058"/>
        <dbReference type="ChEBI" id="CHEBI:58339"/>
        <dbReference type="ChEBI" id="CHEBI:58343"/>
        <dbReference type="EC" id="1.8.4.8"/>
    </reaction>
</comment>
<dbReference type="GO" id="GO:0005737">
    <property type="term" value="C:cytoplasm"/>
    <property type="evidence" value="ECO:0007669"/>
    <property type="project" value="UniProtKB-SubCell"/>
</dbReference>
<protein>
    <recommendedName>
        <fullName evidence="3">Phosphoadenosine 5'-phosphosulfate reductase</fullName>
        <shortName evidence="3">PAPS reductase</shortName>
        <ecNumber evidence="3">1.8.4.8</ecNumber>
    </recommendedName>
    <alternativeName>
        <fullName evidence="3">3'-phosphoadenylylsulfate reductase</fullName>
    </alternativeName>
    <alternativeName>
        <fullName evidence="3">PAPS reductase, thioredoxin dependent</fullName>
    </alternativeName>
    <alternativeName>
        <fullName evidence="3">PAPS sulfotransferase</fullName>
    </alternativeName>
    <alternativeName>
        <fullName evidence="3">PAdoPS reductase</fullName>
    </alternativeName>
</protein>
<dbReference type="InterPro" id="IPR011800">
    <property type="entry name" value="PAPS_reductase_CysH"/>
</dbReference>
<dbReference type="GO" id="GO:0070814">
    <property type="term" value="P:hydrogen sulfide biosynthetic process"/>
    <property type="evidence" value="ECO:0007669"/>
    <property type="project" value="UniProtKB-UniRule"/>
</dbReference>
<dbReference type="NCBIfam" id="TIGR02057">
    <property type="entry name" value="PAPS_reductase"/>
    <property type="match status" value="1"/>
</dbReference>
<dbReference type="Pfam" id="PF01507">
    <property type="entry name" value="PAPS_reduct"/>
    <property type="match status" value="1"/>
</dbReference>
<comment type="subcellular location">
    <subcellularLocation>
        <location evidence="3">Cytoplasm</location>
    </subcellularLocation>
</comment>
<dbReference type="InterPro" id="IPR002500">
    <property type="entry name" value="PAPS_reduct_dom"/>
</dbReference>
<organism evidence="5 6">
    <name type="scientific">Serinicoccus hydrothermalis</name>
    <dbReference type="NCBI Taxonomy" id="1758689"/>
    <lineage>
        <taxon>Bacteria</taxon>
        <taxon>Bacillati</taxon>
        <taxon>Actinomycetota</taxon>
        <taxon>Actinomycetes</taxon>
        <taxon>Micrococcales</taxon>
        <taxon>Ornithinimicrobiaceae</taxon>
        <taxon>Serinicoccus</taxon>
    </lineage>
</organism>
<comment type="caution">
    <text evidence="3">Lacks conserved residue(s) required for the propagation of feature annotation.</text>
</comment>
<dbReference type="STRING" id="1758689.SGUI_0530"/>
<reference evidence="5 6" key="1">
    <citation type="submission" date="2016-03" db="EMBL/GenBank/DDBJ databases">
        <title>Shallow-sea hydrothermal system.</title>
        <authorList>
            <person name="Tang K."/>
        </authorList>
    </citation>
    <scope>NUCLEOTIDE SEQUENCE [LARGE SCALE GENOMIC DNA]</scope>
    <source>
        <strain evidence="5 6">JLT9</strain>
    </source>
</reference>
<dbReference type="NCBIfam" id="TIGR00434">
    <property type="entry name" value="cysH"/>
    <property type="match status" value="1"/>
</dbReference>